<dbReference type="Pfam" id="PF09532">
    <property type="entry name" value="FDF"/>
    <property type="match status" value="1"/>
</dbReference>
<feature type="region of interest" description="Disordered" evidence="1">
    <location>
        <begin position="345"/>
        <end position="367"/>
    </location>
</feature>
<accession>A0A066VG52</accession>
<dbReference type="OrthoDB" id="10030313at2759"/>
<dbReference type="GO" id="GO:0031087">
    <property type="term" value="P:deadenylation-independent decapping of nuclear-transcribed mRNA"/>
    <property type="evidence" value="ECO:0007669"/>
    <property type="project" value="TreeGrafter"/>
</dbReference>
<dbReference type="SMART" id="SM01199">
    <property type="entry name" value="FDF"/>
    <property type="match status" value="1"/>
</dbReference>
<feature type="compositionally biased region" description="Basic and acidic residues" evidence="1">
    <location>
        <begin position="357"/>
        <end position="366"/>
    </location>
</feature>
<dbReference type="GeneID" id="25267321"/>
<evidence type="ECO:0000313" key="3">
    <source>
        <dbReference type="EMBL" id="KDN37739.1"/>
    </source>
</evidence>
<protein>
    <recommendedName>
        <fullName evidence="2">DFDF domain-containing protein</fullName>
    </recommendedName>
</protein>
<dbReference type="PANTHER" id="PTHR13612:SF0">
    <property type="entry name" value="ENHANCER OF MRNA-DECAPPING PROTEIN 3"/>
    <property type="match status" value="1"/>
</dbReference>
<feature type="compositionally biased region" description="Low complexity" evidence="1">
    <location>
        <begin position="143"/>
        <end position="152"/>
    </location>
</feature>
<dbReference type="InParanoid" id="A0A066VG52"/>
<feature type="compositionally biased region" description="Polar residues" evidence="1">
    <location>
        <begin position="345"/>
        <end position="356"/>
    </location>
</feature>
<feature type="region of interest" description="Disordered" evidence="1">
    <location>
        <begin position="226"/>
        <end position="304"/>
    </location>
</feature>
<evidence type="ECO:0000259" key="2">
    <source>
        <dbReference type="PROSITE" id="PS51512"/>
    </source>
</evidence>
<dbReference type="InterPro" id="IPR019050">
    <property type="entry name" value="FDF_dom"/>
</dbReference>
<gene>
    <name evidence="3" type="ORF">K437DRAFT_296496</name>
</gene>
<dbReference type="GO" id="GO:0003729">
    <property type="term" value="F:mRNA binding"/>
    <property type="evidence" value="ECO:0007669"/>
    <property type="project" value="TreeGrafter"/>
</dbReference>
<feature type="domain" description="DFDF" evidence="2">
    <location>
        <begin position="163"/>
        <end position="199"/>
    </location>
</feature>
<evidence type="ECO:0000256" key="1">
    <source>
        <dbReference type="SAM" id="MobiDB-lite"/>
    </source>
</evidence>
<dbReference type="STRING" id="1037660.A0A066VG52"/>
<feature type="compositionally biased region" description="Basic and acidic residues" evidence="1">
    <location>
        <begin position="128"/>
        <end position="137"/>
    </location>
</feature>
<dbReference type="GO" id="GO:0000932">
    <property type="term" value="C:P-body"/>
    <property type="evidence" value="ECO:0007669"/>
    <property type="project" value="TreeGrafter"/>
</dbReference>
<proteinExistence type="predicted"/>
<dbReference type="EMBL" id="JMSN01000131">
    <property type="protein sequence ID" value="KDN37739.1"/>
    <property type="molecule type" value="Genomic_DNA"/>
</dbReference>
<dbReference type="PROSITE" id="PS51512">
    <property type="entry name" value="DFDF"/>
    <property type="match status" value="1"/>
</dbReference>
<organism evidence="3 4">
    <name type="scientific">Tilletiaria anomala (strain ATCC 24038 / CBS 436.72 / UBC 951)</name>
    <dbReference type="NCBI Taxonomy" id="1037660"/>
    <lineage>
        <taxon>Eukaryota</taxon>
        <taxon>Fungi</taxon>
        <taxon>Dikarya</taxon>
        <taxon>Basidiomycota</taxon>
        <taxon>Ustilaginomycotina</taxon>
        <taxon>Exobasidiomycetes</taxon>
        <taxon>Georgefischeriales</taxon>
        <taxon>Tilletiariaceae</taxon>
        <taxon>Tilletiaria</taxon>
    </lineage>
</organism>
<feature type="region of interest" description="Disordered" evidence="1">
    <location>
        <begin position="110"/>
        <end position="165"/>
    </location>
</feature>
<dbReference type="GO" id="GO:0033962">
    <property type="term" value="P:P-body assembly"/>
    <property type="evidence" value="ECO:0007669"/>
    <property type="project" value="TreeGrafter"/>
</dbReference>
<dbReference type="PANTHER" id="PTHR13612">
    <property type="entry name" value="ENHANCER OF MRNA-DECAPPING PROTEIN 3"/>
    <property type="match status" value="1"/>
</dbReference>
<dbReference type="HOGENOM" id="CLU_554529_0_0_1"/>
<comment type="caution">
    <text evidence="3">The sequence shown here is derived from an EMBL/GenBank/DDBJ whole genome shotgun (WGS) entry which is preliminary data.</text>
</comment>
<keyword evidence="4" id="KW-1185">Reference proteome</keyword>
<dbReference type="InterPro" id="IPR025762">
    <property type="entry name" value="DFDF"/>
</dbReference>
<name>A0A066VG52_TILAU</name>
<sequence length="492" mass="53520">MAASSFIGTFVEVQLSHGADLFGFITAVDPVAQTLSFRDPHTGHISTLSKGDIVNLQIKEAPLLDHPLTKDEADKLQAQADFHPAARELSQPPTKPAAAAVDHTIVRPHDEKQVQLKQQPKEKRKQKDKGAHIRSETPTRAAQHGQQQQQRQPNKSERSQEAQHSTCAAAYMKEFDFQANLDQFDKKKIWEEIRNSDKTDPSLLLVSHNRASIPVQLVRGPNGIGPVPIGGHRNGDNVSDSARVSRRQVGGAGVGDGGGARRRNGQEKLGNYEPVLSPSPPPVEERRADADAATSGTNYAFPPMDGHVAGKISARVDSETLRAELRELHFKLTLLQTLSGITIHEQGSSGTRSSNGSDHHQQEQAHRKYQCTVWKDHKAQAEARESGGLEGCLCFSVAATMQHQQKTKRTVASPLSAHTMSTDASSASAASQAQHVAVAIGGFRYLGPIAARSDATIIENMPAKYKQELSLRNETASIFFRRLRQAAFGEAG</sequence>
<dbReference type="Proteomes" id="UP000027361">
    <property type="component" value="Unassembled WGS sequence"/>
</dbReference>
<evidence type="ECO:0000313" key="4">
    <source>
        <dbReference type="Proteomes" id="UP000027361"/>
    </source>
</evidence>
<dbReference type="RefSeq" id="XP_013240474.1">
    <property type="nucleotide sequence ID" value="XM_013385020.1"/>
</dbReference>
<reference evidence="3 4" key="1">
    <citation type="submission" date="2014-05" db="EMBL/GenBank/DDBJ databases">
        <title>Draft genome sequence of a rare smut relative, Tilletiaria anomala UBC 951.</title>
        <authorList>
            <consortium name="DOE Joint Genome Institute"/>
            <person name="Toome M."/>
            <person name="Kuo A."/>
            <person name="Henrissat B."/>
            <person name="Lipzen A."/>
            <person name="Tritt A."/>
            <person name="Yoshinaga Y."/>
            <person name="Zane M."/>
            <person name="Barry K."/>
            <person name="Grigoriev I.V."/>
            <person name="Spatafora J.W."/>
            <person name="Aimea M.C."/>
        </authorList>
    </citation>
    <scope>NUCLEOTIDE SEQUENCE [LARGE SCALE GENOMIC DNA]</scope>
    <source>
        <strain evidence="3 4">UBC 951</strain>
    </source>
</reference>
<dbReference type="AlphaFoldDB" id="A0A066VG52"/>